<dbReference type="GO" id="GO:0005581">
    <property type="term" value="C:collagen trimer"/>
    <property type="evidence" value="ECO:0007669"/>
    <property type="project" value="UniProtKB-KW"/>
</dbReference>
<keyword evidence="3" id="KW-0176">Collagen</keyword>
<dbReference type="PROSITE" id="PS51461">
    <property type="entry name" value="NC1_FIB"/>
    <property type="match status" value="1"/>
</dbReference>
<dbReference type="Proteomes" id="UP000596742">
    <property type="component" value="Unassembled WGS sequence"/>
</dbReference>
<evidence type="ECO:0000313" key="6">
    <source>
        <dbReference type="Proteomes" id="UP000596742"/>
    </source>
</evidence>
<proteinExistence type="predicted"/>
<dbReference type="Pfam" id="PF01410">
    <property type="entry name" value="COLFI"/>
    <property type="match status" value="1"/>
</dbReference>
<dbReference type="EMBL" id="UYJE01002909">
    <property type="protein sequence ID" value="VDI14756.1"/>
    <property type="molecule type" value="Genomic_DNA"/>
</dbReference>
<name>A0A8B6D6D0_MYTGA</name>
<accession>A0A8B6D6D0</accession>
<evidence type="ECO:0000256" key="1">
    <source>
        <dbReference type="ARBA" id="ARBA00004613"/>
    </source>
</evidence>
<evidence type="ECO:0000256" key="3">
    <source>
        <dbReference type="ARBA" id="ARBA00023119"/>
    </source>
</evidence>
<feature type="domain" description="Fibrillar collagen NC1" evidence="4">
    <location>
        <begin position="1"/>
        <end position="67"/>
    </location>
</feature>
<gene>
    <name evidence="5" type="ORF">MGAL_10B086738</name>
</gene>
<keyword evidence="2" id="KW-0964">Secreted</keyword>
<evidence type="ECO:0000256" key="2">
    <source>
        <dbReference type="ARBA" id="ARBA00022525"/>
    </source>
</evidence>
<dbReference type="InterPro" id="IPR000885">
    <property type="entry name" value="Fib_collagen_C"/>
</dbReference>
<keyword evidence="6" id="KW-1185">Reference proteome</keyword>
<evidence type="ECO:0000259" key="4">
    <source>
        <dbReference type="PROSITE" id="PS51461"/>
    </source>
</evidence>
<sequence length="68" mass="7682">MSVNGKRSIRYKVAEDSCKVKNGQWGRTVLEINTKRTKSLPVMDIGVYDVGAPDQDFKIKLGEVCFFN</sequence>
<dbReference type="Gene3D" id="2.60.120.1000">
    <property type="match status" value="1"/>
</dbReference>
<comment type="subcellular location">
    <subcellularLocation>
        <location evidence="1">Secreted</location>
    </subcellularLocation>
</comment>
<evidence type="ECO:0000313" key="5">
    <source>
        <dbReference type="EMBL" id="VDI14756.1"/>
    </source>
</evidence>
<reference evidence="5" key="1">
    <citation type="submission" date="2018-11" db="EMBL/GenBank/DDBJ databases">
        <authorList>
            <person name="Alioto T."/>
            <person name="Alioto T."/>
        </authorList>
    </citation>
    <scope>NUCLEOTIDE SEQUENCE</scope>
</reference>
<organism evidence="5 6">
    <name type="scientific">Mytilus galloprovincialis</name>
    <name type="common">Mediterranean mussel</name>
    <dbReference type="NCBI Taxonomy" id="29158"/>
    <lineage>
        <taxon>Eukaryota</taxon>
        <taxon>Metazoa</taxon>
        <taxon>Spiralia</taxon>
        <taxon>Lophotrochozoa</taxon>
        <taxon>Mollusca</taxon>
        <taxon>Bivalvia</taxon>
        <taxon>Autobranchia</taxon>
        <taxon>Pteriomorphia</taxon>
        <taxon>Mytilida</taxon>
        <taxon>Mytiloidea</taxon>
        <taxon>Mytilidae</taxon>
        <taxon>Mytilinae</taxon>
        <taxon>Mytilus</taxon>
    </lineage>
</organism>
<dbReference type="GO" id="GO:0005576">
    <property type="term" value="C:extracellular region"/>
    <property type="evidence" value="ECO:0007669"/>
    <property type="project" value="UniProtKB-SubCell"/>
</dbReference>
<protein>
    <recommendedName>
        <fullName evidence="4">Fibrillar collagen NC1 domain-containing protein</fullName>
    </recommendedName>
</protein>
<dbReference type="OrthoDB" id="8939548at2759"/>
<comment type="caution">
    <text evidence="5">The sequence shown here is derived from an EMBL/GenBank/DDBJ whole genome shotgun (WGS) entry which is preliminary data.</text>
</comment>
<dbReference type="AlphaFoldDB" id="A0A8B6D6D0"/>
<dbReference type="GO" id="GO:0005201">
    <property type="term" value="F:extracellular matrix structural constituent"/>
    <property type="evidence" value="ECO:0007669"/>
    <property type="project" value="InterPro"/>
</dbReference>